<organism evidence="1 2">
    <name type="scientific">Hymenobacter canadensis</name>
    <dbReference type="NCBI Taxonomy" id="2999067"/>
    <lineage>
        <taxon>Bacteria</taxon>
        <taxon>Pseudomonadati</taxon>
        <taxon>Bacteroidota</taxon>
        <taxon>Cytophagia</taxon>
        <taxon>Cytophagales</taxon>
        <taxon>Hymenobacteraceae</taxon>
        <taxon>Hymenobacter</taxon>
    </lineage>
</organism>
<evidence type="ECO:0000313" key="1">
    <source>
        <dbReference type="EMBL" id="WBA41831.1"/>
    </source>
</evidence>
<proteinExistence type="predicted"/>
<dbReference type="Proteomes" id="UP001211005">
    <property type="component" value="Chromosome"/>
</dbReference>
<gene>
    <name evidence="1" type="ORF">O3303_18730</name>
</gene>
<accession>A0ABY7LPK7</accession>
<name>A0ABY7LPK7_9BACT</name>
<sequence>MLGWLSLAGPAVAQNTAVAPVDTSRRANGTRPDSLRRRFDQERLLNGLKAYTRRKTIAGKAASALFNFTPRREDQAGLDAALLDRQYDRHNYKIVRKINIRTLTAFGYSITDSTRVPRNILEKTGNALHLKTSRTRVRQVLLFRVGEELEPQDLAESERLLRQTPELLDARVFVNERTSTADSVDVEIVTKDVFSLSGSWEVRDVGAGVIGLRDLNFLGLGHQLRNSYQYGSRSPQPWSYEGSYQVPFRHFVTGEARYRNEFENKYGGFTISRGFYSINTKYAGALSVYAYDQGLVLPRPDGTPQQPSEGQPLIYTPRRYNTQDVWLGRSLPLPSYDLGHDNPARLIVAARLQRTSFSARPTPEYVDARAMLATVGYSVRRYYKDKYLFGFGRTEDIPTGTLLSATVGYEMNSLQNRHYYGVRASTASYSPRGGYLYMSGEFGSFVRRPSNDWQQGLVSTELLYFTRLYHRGNFQWRHFLWSRNAIGLNRRPGEQLLAINGDRGLRGFSPATDLRGTSRVVLNYETTVFTPVSFLGFRLAMLVFADAAWLNTRTPGRTLPFHDKPYTGFGAGLRFRNEYLPIRTFQLLLGFYPRGLATPNGFSIYESSRSYYDFSDFSFGQPGVVRYE</sequence>
<protein>
    <recommendedName>
        <fullName evidence="3">Bacterial surface antigen (D15) domain-containing protein</fullName>
    </recommendedName>
</protein>
<evidence type="ECO:0000313" key="2">
    <source>
        <dbReference type="Proteomes" id="UP001211005"/>
    </source>
</evidence>
<evidence type="ECO:0008006" key="3">
    <source>
        <dbReference type="Google" id="ProtNLM"/>
    </source>
</evidence>
<keyword evidence="2" id="KW-1185">Reference proteome</keyword>
<dbReference type="EMBL" id="CP114767">
    <property type="protein sequence ID" value="WBA41831.1"/>
    <property type="molecule type" value="Genomic_DNA"/>
</dbReference>
<dbReference type="RefSeq" id="WP_269559891.1">
    <property type="nucleotide sequence ID" value="NZ_CP114767.1"/>
</dbReference>
<reference evidence="1 2" key="1">
    <citation type="submission" date="2022-12" db="EMBL/GenBank/DDBJ databases">
        <title>Hymenobacter canadensis sp. nov. isolated from lake water of the Cambridge Bay, Canada.</title>
        <authorList>
            <person name="Kim W.H."/>
            <person name="Lee Y.M."/>
        </authorList>
    </citation>
    <scope>NUCLEOTIDE SEQUENCE [LARGE SCALE GENOMIC DNA]</scope>
    <source>
        <strain evidence="1 2">PAMC 29467</strain>
    </source>
</reference>